<evidence type="ECO:0000256" key="1">
    <source>
        <dbReference type="ARBA" id="ARBA00004229"/>
    </source>
</evidence>
<dbReference type="GO" id="GO:0004392">
    <property type="term" value="F:heme oxygenase (decyclizing) activity"/>
    <property type="evidence" value="ECO:0007669"/>
    <property type="project" value="UniProtKB-EC"/>
</dbReference>
<comment type="subcellular location">
    <subcellularLocation>
        <location evidence="1">Plastid</location>
        <location evidence="1">Chloroplast</location>
    </subcellularLocation>
</comment>
<keyword evidence="6" id="KW-0349">Heme</keyword>
<protein>
    <recommendedName>
        <fullName evidence="3">heme oxygenase (biliverdin-producing)</fullName>
        <ecNumber evidence="3">1.14.14.18</ecNumber>
    </recommendedName>
</protein>
<reference evidence="12" key="1">
    <citation type="submission" date="2023-07" db="EMBL/GenBank/DDBJ databases">
        <title>draft genome sequence of fig (Ficus carica).</title>
        <authorList>
            <person name="Takahashi T."/>
            <person name="Nishimura K."/>
        </authorList>
    </citation>
    <scope>NUCLEOTIDE SEQUENCE</scope>
</reference>
<evidence type="ECO:0000256" key="6">
    <source>
        <dbReference type="ARBA" id="ARBA00022617"/>
    </source>
</evidence>
<keyword evidence="7" id="KW-0934">Plastid</keyword>
<keyword evidence="13" id="KW-1185">Reference proteome</keyword>
<evidence type="ECO:0000256" key="8">
    <source>
        <dbReference type="ARBA" id="ARBA00022723"/>
    </source>
</evidence>
<dbReference type="FunFam" id="1.20.910.10:FF:000005">
    <property type="entry name" value="Heme oxygenase 1"/>
    <property type="match status" value="1"/>
</dbReference>
<dbReference type="SUPFAM" id="SSF48613">
    <property type="entry name" value="Heme oxygenase-like"/>
    <property type="match status" value="1"/>
</dbReference>
<dbReference type="PANTHER" id="PTHR35703">
    <property type="entry name" value="HEME OXYGENASE 1, CHLOROPLASTIC-RELATED"/>
    <property type="match status" value="1"/>
</dbReference>
<comment type="caution">
    <text evidence="12">The sequence shown here is derived from an EMBL/GenBank/DDBJ whole genome shotgun (WGS) entry which is preliminary data.</text>
</comment>
<dbReference type="GO" id="GO:0046872">
    <property type="term" value="F:metal ion binding"/>
    <property type="evidence" value="ECO:0007669"/>
    <property type="project" value="UniProtKB-KW"/>
</dbReference>
<dbReference type="Gene3D" id="1.20.910.10">
    <property type="entry name" value="Heme oxygenase-like"/>
    <property type="match status" value="1"/>
</dbReference>
<sequence length="357" mass="40182">MASLTPISQLNKIHFQAPPQPKIHPNLGSDFLPKNRASIRFLGHHPSFPGMPISAKVAAAAAKSGVVSATTAEKAKKRYPGEAKGFVEEMRFVAMRLHTRDQAKEGEKEVKEPEERPVAKWEPSIDGYLRFLVDSKVVYDTLEGIIDKAAFPSYAEFKNTGLERSASLAKDLEWFKEQGHVIPEPSEPGRTYAEYLKELSDKDPQAFICHFYNIYFAHSAGGRMIGRKVAEKILNGKELEFYKWDGDLSQLLQNKFTRLCDLRFLELDKSREEPLSGGDREILQIFRRYSSPDIVVMTREVSEGRVRLRFLGERDGEGKTVFPSGNLGSKQLQSNGPFGATFQMAMEDCGCLVILLF</sequence>
<evidence type="ECO:0000256" key="2">
    <source>
        <dbReference type="ARBA" id="ARBA00006134"/>
    </source>
</evidence>
<evidence type="ECO:0000313" key="13">
    <source>
        <dbReference type="Proteomes" id="UP001187192"/>
    </source>
</evidence>
<dbReference type="GO" id="GO:0015979">
    <property type="term" value="P:photosynthesis"/>
    <property type="evidence" value="ECO:0007669"/>
    <property type="project" value="UniProtKB-KW"/>
</dbReference>
<accession>A0AA88IY79</accession>
<keyword evidence="9" id="KW-0809">Transit peptide</keyword>
<dbReference type="GO" id="GO:0006788">
    <property type="term" value="P:heme oxidation"/>
    <property type="evidence" value="ECO:0007669"/>
    <property type="project" value="InterPro"/>
</dbReference>
<dbReference type="InterPro" id="IPR016053">
    <property type="entry name" value="Haem_Oase-like"/>
</dbReference>
<keyword evidence="10" id="KW-0560">Oxidoreductase</keyword>
<keyword evidence="8" id="KW-0479">Metal-binding</keyword>
<dbReference type="PANTHER" id="PTHR35703:SF2">
    <property type="entry name" value="HEME OXYGENASE 1, CHLOROPLASTIC-RELATED"/>
    <property type="match status" value="1"/>
</dbReference>
<keyword evidence="5" id="KW-0602">Photosynthesis</keyword>
<dbReference type="AlphaFoldDB" id="A0AA88IY79"/>
<evidence type="ECO:0000256" key="9">
    <source>
        <dbReference type="ARBA" id="ARBA00022946"/>
    </source>
</evidence>
<proteinExistence type="inferred from homology"/>
<evidence type="ECO:0000256" key="11">
    <source>
        <dbReference type="ARBA" id="ARBA00023004"/>
    </source>
</evidence>
<dbReference type="EMBL" id="BTGU01000076">
    <property type="protein sequence ID" value="GMN58174.1"/>
    <property type="molecule type" value="Genomic_DNA"/>
</dbReference>
<organism evidence="12 13">
    <name type="scientific">Ficus carica</name>
    <name type="common">Common fig</name>
    <dbReference type="NCBI Taxonomy" id="3494"/>
    <lineage>
        <taxon>Eukaryota</taxon>
        <taxon>Viridiplantae</taxon>
        <taxon>Streptophyta</taxon>
        <taxon>Embryophyta</taxon>
        <taxon>Tracheophyta</taxon>
        <taxon>Spermatophyta</taxon>
        <taxon>Magnoliopsida</taxon>
        <taxon>eudicotyledons</taxon>
        <taxon>Gunneridae</taxon>
        <taxon>Pentapetalae</taxon>
        <taxon>rosids</taxon>
        <taxon>fabids</taxon>
        <taxon>Rosales</taxon>
        <taxon>Moraceae</taxon>
        <taxon>Ficeae</taxon>
        <taxon>Ficus</taxon>
    </lineage>
</organism>
<keyword evidence="11" id="KW-0408">Iron</keyword>
<evidence type="ECO:0000256" key="10">
    <source>
        <dbReference type="ARBA" id="ARBA00023002"/>
    </source>
</evidence>
<dbReference type="InterPro" id="IPR002051">
    <property type="entry name" value="Haem_Oase"/>
</dbReference>
<evidence type="ECO:0000256" key="3">
    <source>
        <dbReference type="ARBA" id="ARBA00012360"/>
    </source>
</evidence>
<evidence type="ECO:0000313" key="12">
    <source>
        <dbReference type="EMBL" id="GMN58174.1"/>
    </source>
</evidence>
<dbReference type="Pfam" id="PF01126">
    <property type="entry name" value="Heme_oxygenase"/>
    <property type="match status" value="1"/>
</dbReference>
<keyword evidence="4" id="KW-0150">Chloroplast</keyword>
<gene>
    <name evidence="12" type="ORF">TIFTF001_027271</name>
</gene>
<dbReference type="InterPro" id="IPR016951">
    <property type="entry name" value="Haem_Oase_decyc_pln"/>
</dbReference>
<comment type="similarity">
    <text evidence="2">Belongs to the heme oxygenase family.</text>
</comment>
<name>A0AA88IY79_FICCA</name>
<dbReference type="InterPro" id="IPR016084">
    <property type="entry name" value="Haem_Oase-like_multi-hlx"/>
</dbReference>
<evidence type="ECO:0000256" key="4">
    <source>
        <dbReference type="ARBA" id="ARBA00022528"/>
    </source>
</evidence>
<dbReference type="GO" id="GO:0010024">
    <property type="term" value="P:phytochromobilin biosynthetic process"/>
    <property type="evidence" value="ECO:0007669"/>
    <property type="project" value="TreeGrafter"/>
</dbReference>
<dbReference type="EC" id="1.14.14.18" evidence="3"/>
<evidence type="ECO:0000256" key="7">
    <source>
        <dbReference type="ARBA" id="ARBA00022640"/>
    </source>
</evidence>
<dbReference type="CDD" id="cd19165">
    <property type="entry name" value="HemeO"/>
    <property type="match status" value="1"/>
</dbReference>
<evidence type="ECO:0000256" key="5">
    <source>
        <dbReference type="ARBA" id="ARBA00022531"/>
    </source>
</evidence>
<dbReference type="Proteomes" id="UP001187192">
    <property type="component" value="Unassembled WGS sequence"/>
</dbReference>
<dbReference type="GO" id="GO:0009507">
    <property type="term" value="C:chloroplast"/>
    <property type="evidence" value="ECO:0007669"/>
    <property type="project" value="UniProtKB-SubCell"/>
</dbReference>